<evidence type="ECO:0000256" key="1">
    <source>
        <dbReference type="SAM" id="MobiDB-lite"/>
    </source>
</evidence>
<dbReference type="Pfam" id="PF13692">
    <property type="entry name" value="Glyco_trans_1_4"/>
    <property type="match status" value="1"/>
</dbReference>
<reference evidence="2 3" key="1">
    <citation type="submission" date="2018-10" db="EMBL/GenBank/DDBJ databases">
        <authorList>
            <person name="Chen W.-M."/>
        </authorList>
    </citation>
    <scope>NUCLEOTIDE SEQUENCE [LARGE SCALE GENOMIC DNA]</scope>
    <source>
        <strain evidence="2 3">THS-13</strain>
    </source>
</reference>
<name>A0A3N0VIQ4_9GAMM</name>
<accession>A0A3N0VIQ4</accession>
<proteinExistence type="predicted"/>
<keyword evidence="3" id="KW-1185">Reference proteome</keyword>
<keyword evidence="2" id="KW-0808">Transferase</keyword>
<dbReference type="PANTHER" id="PTHR12526:SF636">
    <property type="entry name" value="BLL3647 PROTEIN"/>
    <property type="match status" value="1"/>
</dbReference>
<sequence>METTEARGKIDSPPPATSREMSSSRPRIAFISSLGGIPWGGSEELWAATALELHRRGGPVLAASQALPQRPPRLQALAEAGVPLCAFEPSREAAVAQVFQALEALQPQLVVVSQGHYLVGFEWMELLRQRGWRYAPLVHVANDWRLAEPQMERVARVFDGAVASFFVSEANHRQAERMLARPIPRAEQVRNPYLVPWDGELPWPASASPRLACVARLQHPVKGHDVLLEALADPALRALAEPLGVEVSLFGEGAHHAYVEQLLGHYQLPWVRLRGQVSDISGIWRQHQLLVLPSRYEGLPLAIVEAMLSGRPVLCTDVGGNTEIVEDGVSGFVAAAANGRQLALTLRRALQERERWPAMGRAAAERARLRMPRDPAAGFADRLTELATGS</sequence>
<dbReference type="EMBL" id="RJVO01000002">
    <property type="protein sequence ID" value="ROH92098.1"/>
    <property type="molecule type" value="Genomic_DNA"/>
</dbReference>
<dbReference type="SUPFAM" id="SSF53756">
    <property type="entry name" value="UDP-Glycosyltransferase/glycogen phosphorylase"/>
    <property type="match status" value="1"/>
</dbReference>
<dbReference type="CDD" id="cd03801">
    <property type="entry name" value="GT4_PimA-like"/>
    <property type="match status" value="1"/>
</dbReference>
<protein>
    <submittedName>
        <fullName evidence="2">Glycosyltransferase</fullName>
    </submittedName>
</protein>
<gene>
    <name evidence="2" type="ORF">ED208_06945</name>
</gene>
<dbReference type="GO" id="GO:0016757">
    <property type="term" value="F:glycosyltransferase activity"/>
    <property type="evidence" value="ECO:0007669"/>
    <property type="project" value="TreeGrafter"/>
</dbReference>
<dbReference type="PANTHER" id="PTHR12526">
    <property type="entry name" value="GLYCOSYLTRANSFERASE"/>
    <property type="match status" value="1"/>
</dbReference>
<dbReference type="Proteomes" id="UP000282106">
    <property type="component" value="Unassembled WGS sequence"/>
</dbReference>
<feature type="region of interest" description="Disordered" evidence="1">
    <location>
        <begin position="1"/>
        <end position="24"/>
    </location>
</feature>
<evidence type="ECO:0000313" key="2">
    <source>
        <dbReference type="EMBL" id="ROH92098.1"/>
    </source>
</evidence>
<organism evidence="2 3">
    <name type="scientific">Stagnimonas aquatica</name>
    <dbReference type="NCBI Taxonomy" id="2689987"/>
    <lineage>
        <taxon>Bacteria</taxon>
        <taxon>Pseudomonadati</taxon>
        <taxon>Pseudomonadota</taxon>
        <taxon>Gammaproteobacteria</taxon>
        <taxon>Nevskiales</taxon>
        <taxon>Nevskiaceae</taxon>
        <taxon>Stagnimonas</taxon>
    </lineage>
</organism>
<evidence type="ECO:0000313" key="3">
    <source>
        <dbReference type="Proteomes" id="UP000282106"/>
    </source>
</evidence>
<dbReference type="InParanoid" id="A0A3N0VIQ4"/>
<feature type="compositionally biased region" description="Basic and acidic residues" evidence="1">
    <location>
        <begin position="1"/>
        <end position="10"/>
    </location>
</feature>
<dbReference type="RefSeq" id="WP_123211141.1">
    <property type="nucleotide sequence ID" value="NZ_RJVO01000002.1"/>
</dbReference>
<comment type="caution">
    <text evidence="2">The sequence shown here is derived from an EMBL/GenBank/DDBJ whole genome shotgun (WGS) entry which is preliminary data.</text>
</comment>
<dbReference type="AlphaFoldDB" id="A0A3N0VIQ4"/>
<dbReference type="Gene3D" id="3.40.50.2000">
    <property type="entry name" value="Glycogen Phosphorylase B"/>
    <property type="match status" value="1"/>
</dbReference>